<evidence type="ECO:0000256" key="9">
    <source>
        <dbReference type="ARBA" id="ARBA00023012"/>
    </source>
</evidence>
<sequence>MTDRPVRRRGLSVRLKLTLSYAGFLMLAGTLLLAVVWLFLLRYVPDRSVGDSRGYAPARTELIEAFAPRIIQMLLTLLVFGLVGGWILAGRMLAPLDRLTEASRIAGSGQLDHRVRLDGPNDEFRELADSFDDMLDQIEAHVAEQQRFAANASHELRTPLATSQAILNVAQSDPQRSVDSVTARDLERLESVNTRAIELTQSLLLLSRAGQRLTETSSVDLSLMVDEAEELLVPAAERRGIEIETATSLSPGRDLVTGSEALLSQLATNLIQNAIVHNLPQDGKVWVSTFRGGRQADGHGSIVLRVENTGPAVDPASLSQLTEPFRRAEGRTNRAGTPSTDPERPDDLGDHAGAGLGLAIVQRIVATHGGTLQLTARPDGGLRVDAALPADIS</sequence>
<dbReference type="SMART" id="SM00387">
    <property type="entry name" value="HATPase_c"/>
    <property type="match status" value="1"/>
</dbReference>
<dbReference type="Pfam" id="PF02518">
    <property type="entry name" value="HATPase_c"/>
    <property type="match status" value="1"/>
</dbReference>
<dbReference type="EMBL" id="DXGC01000117">
    <property type="protein sequence ID" value="HIW92689.1"/>
    <property type="molecule type" value="Genomic_DNA"/>
</dbReference>
<evidence type="ECO:0000256" key="5">
    <source>
        <dbReference type="ARBA" id="ARBA00022679"/>
    </source>
</evidence>
<evidence type="ECO:0000256" key="10">
    <source>
        <dbReference type="ARBA" id="ARBA00023136"/>
    </source>
</evidence>
<dbReference type="Pfam" id="PF00512">
    <property type="entry name" value="HisKA"/>
    <property type="match status" value="1"/>
</dbReference>
<dbReference type="InterPro" id="IPR004358">
    <property type="entry name" value="Sig_transdc_His_kin-like_C"/>
</dbReference>
<feature type="transmembrane region" description="Helical" evidence="12">
    <location>
        <begin position="21"/>
        <end position="40"/>
    </location>
</feature>
<dbReference type="SMART" id="SM00388">
    <property type="entry name" value="HisKA"/>
    <property type="match status" value="1"/>
</dbReference>
<accession>A0A9D1RR83</accession>
<reference evidence="15" key="2">
    <citation type="submission" date="2021-04" db="EMBL/GenBank/DDBJ databases">
        <authorList>
            <person name="Gilroy R."/>
        </authorList>
    </citation>
    <scope>NUCLEOTIDE SEQUENCE</scope>
    <source>
        <strain evidence="15">CHK32-1732</strain>
    </source>
</reference>
<keyword evidence="6 12" id="KW-0812">Transmembrane</keyword>
<evidence type="ECO:0000256" key="1">
    <source>
        <dbReference type="ARBA" id="ARBA00000085"/>
    </source>
</evidence>
<feature type="domain" description="HAMP" evidence="14">
    <location>
        <begin position="90"/>
        <end position="143"/>
    </location>
</feature>
<dbReference type="InterPro" id="IPR003594">
    <property type="entry name" value="HATPase_dom"/>
</dbReference>
<evidence type="ECO:0000256" key="6">
    <source>
        <dbReference type="ARBA" id="ARBA00022692"/>
    </source>
</evidence>
<dbReference type="PROSITE" id="PS50885">
    <property type="entry name" value="HAMP"/>
    <property type="match status" value="1"/>
</dbReference>
<dbReference type="PRINTS" id="PR00344">
    <property type="entry name" value="BCTRLSENSOR"/>
</dbReference>
<name>A0A9D1RR83_9CORY</name>
<organism evidence="15 16">
    <name type="scientific">Candidatus Corynebacterium avicola</name>
    <dbReference type="NCBI Taxonomy" id="2838527"/>
    <lineage>
        <taxon>Bacteria</taxon>
        <taxon>Bacillati</taxon>
        <taxon>Actinomycetota</taxon>
        <taxon>Actinomycetes</taxon>
        <taxon>Mycobacteriales</taxon>
        <taxon>Corynebacteriaceae</taxon>
        <taxon>Corynebacterium</taxon>
    </lineage>
</organism>
<dbReference type="GO" id="GO:0005886">
    <property type="term" value="C:plasma membrane"/>
    <property type="evidence" value="ECO:0007669"/>
    <property type="project" value="UniProtKB-SubCell"/>
</dbReference>
<evidence type="ECO:0000259" key="14">
    <source>
        <dbReference type="PROSITE" id="PS50885"/>
    </source>
</evidence>
<comment type="subcellular location">
    <subcellularLocation>
        <location evidence="2">Cell membrane</location>
    </subcellularLocation>
</comment>
<dbReference type="SUPFAM" id="SSF47384">
    <property type="entry name" value="Homodimeric domain of signal transducing histidine kinase"/>
    <property type="match status" value="1"/>
</dbReference>
<comment type="caution">
    <text evidence="15">The sequence shown here is derived from an EMBL/GenBank/DDBJ whole genome shotgun (WGS) entry which is preliminary data.</text>
</comment>
<dbReference type="Pfam" id="PF00672">
    <property type="entry name" value="HAMP"/>
    <property type="match status" value="1"/>
</dbReference>
<dbReference type="PANTHER" id="PTHR45436">
    <property type="entry name" value="SENSOR HISTIDINE KINASE YKOH"/>
    <property type="match status" value="1"/>
</dbReference>
<gene>
    <name evidence="15" type="ORF">H9870_13635</name>
</gene>
<dbReference type="InterPro" id="IPR036890">
    <property type="entry name" value="HATPase_C_sf"/>
</dbReference>
<dbReference type="InterPro" id="IPR003660">
    <property type="entry name" value="HAMP_dom"/>
</dbReference>
<evidence type="ECO:0000313" key="15">
    <source>
        <dbReference type="EMBL" id="HIW92689.1"/>
    </source>
</evidence>
<dbReference type="SMART" id="SM00304">
    <property type="entry name" value="HAMP"/>
    <property type="match status" value="1"/>
</dbReference>
<keyword evidence="8 12" id="KW-1133">Transmembrane helix</keyword>
<reference evidence="15" key="1">
    <citation type="journal article" date="2021" name="PeerJ">
        <title>Extensive microbial diversity within the chicken gut microbiome revealed by metagenomics and culture.</title>
        <authorList>
            <person name="Gilroy R."/>
            <person name="Ravi A."/>
            <person name="Getino M."/>
            <person name="Pursley I."/>
            <person name="Horton D.L."/>
            <person name="Alikhan N.F."/>
            <person name="Baker D."/>
            <person name="Gharbi K."/>
            <person name="Hall N."/>
            <person name="Watson M."/>
            <person name="Adriaenssens E.M."/>
            <person name="Foster-Nyarko E."/>
            <person name="Jarju S."/>
            <person name="Secka A."/>
            <person name="Antonio M."/>
            <person name="Oren A."/>
            <person name="Chaudhuri R.R."/>
            <person name="La Ragione R."/>
            <person name="Hildebrand F."/>
            <person name="Pallen M.J."/>
        </authorList>
    </citation>
    <scope>NUCLEOTIDE SEQUENCE</scope>
    <source>
        <strain evidence="15">CHK32-1732</strain>
    </source>
</reference>
<dbReference type="Proteomes" id="UP000824190">
    <property type="component" value="Unassembled WGS sequence"/>
</dbReference>
<feature type="region of interest" description="Disordered" evidence="11">
    <location>
        <begin position="313"/>
        <end position="352"/>
    </location>
</feature>
<dbReference type="CDD" id="cd06225">
    <property type="entry name" value="HAMP"/>
    <property type="match status" value="1"/>
</dbReference>
<dbReference type="CDD" id="cd00075">
    <property type="entry name" value="HATPase"/>
    <property type="match status" value="1"/>
</dbReference>
<dbReference type="Gene3D" id="6.10.340.10">
    <property type="match status" value="1"/>
</dbReference>
<keyword evidence="5" id="KW-0808">Transferase</keyword>
<dbReference type="SUPFAM" id="SSF158472">
    <property type="entry name" value="HAMP domain-like"/>
    <property type="match status" value="1"/>
</dbReference>
<dbReference type="PROSITE" id="PS50109">
    <property type="entry name" value="HIS_KIN"/>
    <property type="match status" value="1"/>
</dbReference>
<feature type="domain" description="Histidine kinase" evidence="13">
    <location>
        <begin position="151"/>
        <end position="392"/>
    </location>
</feature>
<evidence type="ECO:0000256" key="2">
    <source>
        <dbReference type="ARBA" id="ARBA00004236"/>
    </source>
</evidence>
<dbReference type="CDD" id="cd00082">
    <property type="entry name" value="HisKA"/>
    <property type="match status" value="1"/>
</dbReference>
<dbReference type="InterPro" id="IPR003661">
    <property type="entry name" value="HisK_dim/P_dom"/>
</dbReference>
<dbReference type="InterPro" id="IPR036097">
    <property type="entry name" value="HisK_dim/P_sf"/>
</dbReference>
<proteinExistence type="predicted"/>
<evidence type="ECO:0000256" key="12">
    <source>
        <dbReference type="SAM" id="Phobius"/>
    </source>
</evidence>
<dbReference type="InterPro" id="IPR050428">
    <property type="entry name" value="TCS_sensor_his_kinase"/>
</dbReference>
<evidence type="ECO:0000256" key="11">
    <source>
        <dbReference type="SAM" id="MobiDB-lite"/>
    </source>
</evidence>
<keyword evidence="9" id="KW-0902">Two-component regulatory system</keyword>
<evidence type="ECO:0000313" key="16">
    <source>
        <dbReference type="Proteomes" id="UP000824190"/>
    </source>
</evidence>
<evidence type="ECO:0000259" key="13">
    <source>
        <dbReference type="PROSITE" id="PS50109"/>
    </source>
</evidence>
<keyword evidence="4" id="KW-0597">Phosphoprotein</keyword>
<dbReference type="InterPro" id="IPR005467">
    <property type="entry name" value="His_kinase_dom"/>
</dbReference>
<keyword evidence="10 12" id="KW-0472">Membrane</keyword>
<evidence type="ECO:0000256" key="8">
    <source>
        <dbReference type="ARBA" id="ARBA00022989"/>
    </source>
</evidence>
<dbReference type="PANTHER" id="PTHR45436:SF5">
    <property type="entry name" value="SENSOR HISTIDINE KINASE TRCS"/>
    <property type="match status" value="1"/>
</dbReference>
<dbReference type="GO" id="GO:0000155">
    <property type="term" value="F:phosphorelay sensor kinase activity"/>
    <property type="evidence" value="ECO:0007669"/>
    <property type="project" value="InterPro"/>
</dbReference>
<feature type="transmembrane region" description="Helical" evidence="12">
    <location>
        <begin position="70"/>
        <end position="89"/>
    </location>
</feature>
<dbReference type="AlphaFoldDB" id="A0A9D1RR83"/>
<dbReference type="Gene3D" id="3.30.565.10">
    <property type="entry name" value="Histidine kinase-like ATPase, C-terminal domain"/>
    <property type="match status" value="1"/>
</dbReference>
<feature type="compositionally biased region" description="Basic and acidic residues" evidence="11">
    <location>
        <begin position="341"/>
        <end position="350"/>
    </location>
</feature>
<comment type="catalytic activity">
    <reaction evidence="1">
        <text>ATP + protein L-histidine = ADP + protein N-phospho-L-histidine.</text>
        <dbReference type="EC" id="2.7.13.3"/>
    </reaction>
</comment>
<evidence type="ECO:0000256" key="3">
    <source>
        <dbReference type="ARBA" id="ARBA00012438"/>
    </source>
</evidence>
<dbReference type="EC" id="2.7.13.3" evidence="3"/>
<protein>
    <recommendedName>
        <fullName evidence="3">histidine kinase</fullName>
        <ecNumber evidence="3">2.7.13.3</ecNumber>
    </recommendedName>
</protein>
<evidence type="ECO:0000256" key="7">
    <source>
        <dbReference type="ARBA" id="ARBA00022777"/>
    </source>
</evidence>
<dbReference type="Gene3D" id="1.10.287.130">
    <property type="match status" value="1"/>
</dbReference>
<dbReference type="SUPFAM" id="SSF55874">
    <property type="entry name" value="ATPase domain of HSP90 chaperone/DNA topoisomerase II/histidine kinase"/>
    <property type="match status" value="1"/>
</dbReference>
<keyword evidence="7 15" id="KW-0418">Kinase</keyword>
<evidence type="ECO:0000256" key="4">
    <source>
        <dbReference type="ARBA" id="ARBA00022553"/>
    </source>
</evidence>